<comment type="cofactor">
    <cofactor evidence="1">
        <name>thiamine diphosphate</name>
        <dbReference type="ChEBI" id="CHEBI:58937"/>
    </cofactor>
</comment>
<name>A0ABR3TBD0_9PEZI</name>
<dbReference type="InterPro" id="IPR029061">
    <property type="entry name" value="THDP-binding"/>
</dbReference>
<dbReference type="Gene3D" id="3.40.50.1220">
    <property type="entry name" value="TPP-binding domain"/>
    <property type="match status" value="1"/>
</dbReference>
<dbReference type="SUPFAM" id="SSF52518">
    <property type="entry name" value="Thiamin diphosphate-binding fold (THDP-binding)"/>
    <property type="match status" value="2"/>
</dbReference>
<proteinExistence type="inferred from homology"/>
<dbReference type="Pfam" id="PF02775">
    <property type="entry name" value="TPP_enzyme_C"/>
    <property type="match status" value="1"/>
</dbReference>
<keyword evidence="6" id="KW-0460">Magnesium</keyword>
<evidence type="ECO:0000256" key="4">
    <source>
        <dbReference type="ARBA" id="ARBA00022723"/>
    </source>
</evidence>
<dbReference type="Pfam" id="PF00205">
    <property type="entry name" value="TPP_enzyme_M"/>
    <property type="match status" value="1"/>
</dbReference>
<dbReference type="Proteomes" id="UP001521116">
    <property type="component" value="Unassembled WGS sequence"/>
</dbReference>
<feature type="domain" description="Thiamine pyrophosphate enzyme TPP-binding" evidence="11">
    <location>
        <begin position="414"/>
        <end position="473"/>
    </location>
</feature>
<accession>A0ABR3TBD0</accession>
<dbReference type="InterPro" id="IPR029035">
    <property type="entry name" value="DHS-like_NAD/FAD-binding_dom"/>
</dbReference>
<evidence type="ECO:0000256" key="6">
    <source>
        <dbReference type="ARBA" id="ARBA00022842"/>
    </source>
</evidence>
<evidence type="ECO:0000256" key="2">
    <source>
        <dbReference type="ARBA" id="ARBA00007812"/>
    </source>
</evidence>
<dbReference type="CDD" id="cd07038">
    <property type="entry name" value="TPP_PYR_PDC_IPDC_like"/>
    <property type="match status" value="1"/>
</dbReference>
<dbReference type="PIRSF" id="PIRSF036565">
    <property type="entry name" value="Pyruvt_ip_decrb"/>
    <property type="match status" value="1"/>
</dbReference>
<comment type="similarity">
    <text evidence="2 9">Belongs to the TPP enzyme family.</text>
</comment>
<evidence type="ECO:0000313" key="13">
    <source>
        <dbReference type="EMBL" id="KAL1636865.1"/>
    </source>
</evidence>
<evidence type="ECO:0000256" key="9">
    <source>
        <dbReference type="RuleBase" id="RU362132"/>
    </source>
</evidence>
<dbReference type="InterPro" id="IPR012001">
    <property type="entry name" value="Thiamin_PyroP_enz_TPP-bd_dom"/>
</dbReference>
<keyword evidence="8" id="KW-0456">Lyase</keyword>
<evidence type="ECO:0000256" key="1">
    <source>
        <dbReference type="ARBA" id="ARBA00001964"/>
    </source>
</evidence>
<dbReference type="EMBL" id="JAJVDC020000005">
    <property type="protein sequence ID" value="KAL1636865.1"/>
    <property type="molecule type" value="Genomic_DNA"/>
</dbReference>
<comment type="caution">
    <text evidence="13">The sequence shown here is derived from an EMBL/GenBank/DDBJ whole genome shotgun (WGS) entry which is preliminary data.</text>
</comment>
<dbReference type="PANTHER" id="PTHR43452:SF11">
    <property type="entry name" value="PYRUVATE DECARBOXYLASE"/>
    <property type="match status" value="1"/>
</dbReference>
<feature type="domain" description="Thiamine pyrophosphate enzyme central" evidence="10">
    <location>
        <begin position="202"/>
        <end position="307"/>
    </location>
</feature>
<keyword evidence="4" id="KW-0479">Metal-binding</keyword>
<organism evidence="13 14">
    <name type="scientific">Neofusicoccum ribis</name>
    <dbReference type="NCBI Taxonomy" id="45134"/>
    <lineage>
        <taxon>Eukaryota</taxon>
        <taxon>Fungi</taxon>
        <taxon>Dikarya</taxon>
        <taxon>Ascomycota</taxon>
        <taxon>Pezizomycotina</taxon>
        <taxon>Dothideomycetes</taxon>
        <taxon>Dothideomycetes incertae sedis</taxon>
        <taxon>Botryosphaeriales</taxon>
        <taxon>Botryosphaeriaceae</taxon>
        <taxon>Neofusicoccum</taxon>
    </lineage>
</organism>
<dbReference type="PANTHER" id="PTHR43452">
    <property type="entry name" value="PYRUVATE DECARBOXYLASE"/>
    <property type="match status" value="1"/>
</dbReference>
<keyword evidence="7 9" id="KW-0786">Thiamine pyrophosphate</keyword>
<dbReference type="Gene3D" id="3.40.50.970">
    <property type="match status" value="2"/>
</dbReference>
<keyword evidence="5" id="KW-0210">Decarboxylase</keyword>
<gene>
    <name evidence="13" type="ORF">SLS56_000959</name>
</gene>
<feature type="domain" description="Thiamine pyrophosphate enzyme N-terminal TPP-binding" evidence="12">
    <location>
        <begin position="6"/>
        <end position="109"/>
    </location>
</feature>
<evidence type="ECO:0000259" key="11">
    <source>
        <dbReference type="Pfam" id="PF02775"/>
    </source>
</evidence>
<reference evidence="13 14" key="1">
    <citation type="submission" date="2024-02" db="EMBL/GenBank/DDBJ databases">
        <title>De novo assembly and annotation of 12 fungi associated with fruit tree decline syndrome in Ontario, Canada.</title>
        <authorList>
            <person name="Sulman M."/>
            <person name="Ellouze W."/>
            <person name="Ilyukhin E."/>
        </authorList>
    </citation>
    <scope>NUCLEOTIDE SEQUENCE [LARGE SCALE GENOMIC DNA]</scope>
    <source>
        <strain evidence="13 14">M1-105</strain>
    </source>
</reference>
<evidence type="ECO:0000259" key="12">
    <source>
        <dbReference type="Pfam" id="PF02776"/>
    </source>
</evidence>
<evidence type="ECO:0000256" key="3">
    <source>
        <dbReference type="ARBA" id="ARBA00014422"/>
    </source>
</evidence>
<dbReference type="InterPro" id="IPR047213">
    <property type="entry name" value="TPP_PYR_PDC_IPDC-like"/>
</dbReference>
<dbReference type="InterPro" id="IPR012110">
    <property type="entry name" value="PDC/IPDC-like"/>
</dbReference>
<keyword evidence="14" id="KW-1185">Reference proteome</keyword>
<evidence type="ECO:0000259" key="10">
    <source>
        <dbReference type="Pfam" id="PF00205"/>
    </source>
</evidence>
<evidence type="ECO:0000256" key="7">
    <source>
        <dbReference type="ARBA" id="ARBA00023052"/>
    </source>
</evidence>
<evidence type="ECO:0000313" key="14">
    <source>
        <dbReference type="Proteomes" id="UP001521116"/>
    </source>
</evidence>
<dbReference type="Pfam" id="PF02776">
    <property type="entry name" value="TPP_enzyme_N"/>
    <property type="match status" value="1"/>
</dbReference>
<sequence>MDDQVDLAQYLFTRLAQIGVGSVHGVPGDYNLTALDYVEPAGLHWVGNANELNAGYAADGYARVKGVGALITSFGVGELSAINAIGAAYAEKAAVVHIVGTPPRAAQNAGACLHHSLGDGNFRVFADMYKSVTVAQANLIDANTAPRLLDVALKKCILQSRPVYIEIPTDMVTSKVASPASPIDLSIPGYDEALEDRIVEVLLTKILGAQRPLILVDGFTARFDIRDEVNELVGVTGFPTLTTPFGKSIVTETLPNFCGIYSGLAGDPAHQKWVEECDLVLRFGPLDSDINTFGFTAQPNPQVTVTIEKYSVQMSGMEGPPVSDQAILSKSLLQKLLKRLESSQLPVPQPFPENRELPSELLKTLPPPPPDSPVDQHSFWLHMSTFLRAGDTLLTETGTSAYGGHSLVLPAHTTLLTSAIWLSIGHALAAGRTLVFTGDGALQMTAQALSDVLRNRLHAVVFVLDNAGYAVERLIHGFAAAYNDVQPWRNILAPAFFGAPEGDPEYPVRTSRVEGWGALREVLHDPGVREGRGLSLVEVCMGVGDAPLSLVKFAGYVEKRNKGEL</sequence>
<protein>
    <recommendedName>
        <fullName evidence="3">Pyruvate decarboxylase</fullName>
    </recommendedName>
</protein>
<dbReference type="InterPro" id="IPR011766">
    <property type="entry name" value="TPP_enzyme_TPP-bd"/>
</dbReference>
<evidence type="ECO:0000256" key="5">
    <source>
        <dbReference type="ARBA" id="ARBA00022793"/>
    </source>
</evidence>
<evidence type="ECO:0000256" key="8">
    <source>
        <dbReference type="ARBA" id="ARBA00023239"/>
    </source>
</evidence>
<dbReference type="SUPFAM" id="SSF52467">
    <property type="entry name" value="DHS-like NAD/FAD-binding domain"/>
    <property type="match status" value="1"/>
</dbReference>
<dbReference type="InterPro" id="IPR012000">
    <property type="entry name" value="Thiamin_PyroP_enz_cen_dom"/>
</dbReference>